<dbReference type="Proteomes" id="UP001146120">
    <property type="component" value="Unassembled WGS sequence"/>
</dbReference>
<evidence type="ECO:0000313" key="2">
    <source>
        <dbReference type="Proteomes" id="UP001146120"/>
    </source>
</evidence>
<gene>
    <name evidence="1" type="ORF">N0F65_006939</name>
</gene>
<evidence type="ECO:0000313" key="1">
    <source>
        <dbReference type="EMBL" id="DBA04937.1"/>
    </source>
</evidence>
<sequence>MAQHATEFTRHLSSVGGKAQDTTALQSHAANAIAKAQVVQVPPLEQCRFLDDFNTPPHVCNARVQAQIEAAEQTHGKEHVHSIMNTPEHHPLRKMRRFDTTLLVSEMARLRQHGFMVSKRLEVDSFAEAYYRLYSDDMPVYITADSILHACPTKLPTSFALLGQRFVWSAFIFSKVVFDQVMQQGQKVKRRMPSALDAAFALFGNDEAANLLLKRMSSSKSDPDFVPFRDGQPYAANLVALRRTIDEHFTKAAGDSSRQQTESISTLWIRALRELSVESPHSASVFHSSAWKKRMMNTQLASLTQLRHDTVLYAKQSYTMMTRCEYAAGFVEPYPALWTCMEQLATRCSSLVSSLGQLAPEGNELKSKAQFFSRFATIVGDLKAVALAQERKQPLAPEQDKFLKQVMEESHGSGASRYLGWYPKLFYKSREDSGKSDILVVDVHTDTPSVEHGDPGGILHWGVGNVNFGLFIVDGVTYAGPVFSNYEFVTPINKRLDDDEFAKKLPEVVSPSWATDSFLCVDVE</sequence>
<dbReference type="SMART" id="SM01325">
    <property type="entry name" value="DUF3160"/>
    <property type="match status" value="1"/>
</dbReference>
<dbReference type="InterPro" id="IPR022601">
    <property type="entry name" value="DUF3160"/>
</dbReference>
<protein>
    <submittedName>
        <fullName evidence="1">Uncharacterized protein</fullName>
    </submittedName>
</protein>
<reference evidence="1" key="1">
    <citation type="submission" date="2022-11" db="EMBL/GenBank/DDBJ databases">
        <authorList>
            <person name="Morgan W.R."/>
            <person name="Tartar A."/>
        </authorList>
    </citation>
    <scope>NUCLEOTIDE SEQUENCE</scope>
    <source>
        <strain evidence="1">ARSEF 373</strain>
    </source>
</reference>
<accession>A0AAV2ZJ46</accession>
<keyword evidence="2" id="KW-1185">Reference proteome</keyword>
<dbReference type="Pfam" id="PF11369">
    <property type="entry name" value="DUF3160"/>
    <property type="match status" value="2"/>
</dbReference>
<organism evidence="1 2">
    <name type="scientific">Lagenidium giganteum</name>
    <dbReference type="NCBI Taxonomy" id="4803"/>
    <lineage>
        <taxon>Eukaryota</taxon>
        <taxon>Sar</taxon>
        <taxon>Stramenopiles</taxon>
        <taxon>Oomycota</taxon>
        <taxon>Peronosporomycetes</taxon>
        <taxon>Pythiales</taxon>
        <taxon>Pythiaceae</taxon>
    </lineage>
</organism>
<proteinExistence type="predicted"/>
<name>A0AAV2ZJ46_9STRA</name>
<comment type="caution">
    <text evidence="1">The sequence shown here is derived from an EMBL/GenBank/DDBJ whole genome shotgun (WGS) entry which is preliminary data.</text>
</comment>
<dbReference type="EMBL" id="DAKRPA010000004">
    <property type="protein sequence ID" value="DBA04937.1"/>
    <property type="molecule type" value="Genomic_DNA"/>
</dbReference>
<dbReference type="AlphaFoldDB" id="A0AAV2ZJ46"/>
<reference evidence="1" key="2">
    <citation type="journal article" date="2023" name="Microbiol Resour">
        <title>Decontamination and Annotation of the Draft Genome Sequence of the Oomycete Lagenidium giganteum ARSEF 373.</title>
        <authorList>
            <person name="Morgan W.R."/>
            <person name="Tartar A."/>
        </authorList>
    </citation>
    <scope>NUCLEOTIDE SEQUENCE</scope>
    <source>
        <strain evidence="1">ARSEF 373</strain>
    </source>
</reference>